<evidence type="ECO:0000256" key="12">
    <source>
        <dbReference type="ARBA" id="ARBA00047398"/>
    </source>
</evidence>
<comment type="subcellular location">
    <subcellularLocation>
        <location evidence="1 13">Cytoplasm</location>
    </subcellularLocation>
</comment>
<dbReference type="GO" id="GO:0005829">
    <property type="term" value="C:cytosol"/>
    <property type="evidence" value="ECO:0007669"/>
    <property type="project" value="TreeGrafter"/>
</dbReference>
<feature type="short sequence motif" description="'HIGH' region" evidence="13">
    <location>
        <begin position="36"/>
        <end position="46"/>
    </location>
</feature>
<keyword evidence="10 13" id="KW-0648">Protein biosynthesis</keyword>
<evidence type="ECO:0000256" key="2">
    <source>
        <dbReference type="ARBA" id="ARBA00005594"/>
    </source>
</evidence>
<comment type="cofactor">
    <cofactor evidence="13">
        <name>Zn(2+)</name>
        <dbReference type="ChEBI" id="CHEBI:29105"/>
    </cofactor>
    <text evidence="13">Binds 1 zinc ion per subunit.</text>
</comment>
<dbReference type="RefSeq" id="WP_213495319.1">
    <property type="nucleotide sequence ID" value="NZ_CP074694.1"/>
</dbReference>
<accession>A0A8E6B3T8</accession>
<dbReference type="KEGG" id="tsph:KIH39_21715"/>
<dbReference type="InterPro" id="IPR015273">
    <property type="entry name" value="Cys-tRNA-synt_Ia_DALR"/>
</dbReference>
<dbReference type="GO" id="GO:0008270">
    <property type="term" value="F:zinc ion binding"/>
    <property type="evidence" value="ECO:0007669"/>
    <property type="project" value="UniProtKB-UniRule"/>
</dbReference>
<dbReference type="SUPFAM" id="SSF47323">
    <property type="entry name" value="Anticodon-binding domain of a subclass of class I aminoacyl-tRNA synthetases"/>
    <property type="match status" value="1"/>
</dbReference>
<feature type="domain" description="Cysteinyl-tRNA synthetase class Ia DALR" evidence="14">
    <location>
        <begin position="376"/>
        <end position="448"/>
    </location>
</feature>
<dbReference type="EC" id="6.1.1.16" evidence="13"/>
<keyword evidence="11 13" id="KW-0030">Aminoacyl-tRNA synthetase</keyword>
<evidence type="ECO:0000256" key="8">
    <source>
        <dbReference type="ARBA" id="ARBA00022833"/>
    </source>
</evidence>
<dbReference type="InterPro" id="IPR024909">
    <property type="entry name" value="Cys-tRNA/MSH_ligase"/>
</dbReference>
<evidence type="ECO:0000313" key="16">
    <source>
        <dbReference type="Proteomes" id="UP000676194"/>
    </source>
</evidence>
<keyword evidence="5 13" id="KW-0436">Ligase</keyword>
<dbReference type="SUPFAM" id="SSF52374">
    <property type="entry name" value="Nucleotidylyl transferase"/>
    <property type="match status" value="1"/>
</dbReference>
<comment type="caution">
    <text evidence="13">Lacks conserved residue(s) required for the propagation of feature annotation.</text>
</comment>
<keyword evidence="8 13" id="KW-0862">Zinc</keyword>
<gene>
    <name evidence="13 15" type="primary">cysS</name>
    <name evidence="15" type="ORF">KIH39_21715</name>
</gene>
<keyword evidence="7 13" id="KW-0547">Nucleotide-binding</keyword>
<evidence type="ECO:0000256" key="11">
    <source>
        <dbReference type="ARBA" id="ARBA00023146"/>
    </source>
</evidence>
<keyword evidence="4 13" id="KW-0963">Cytoplasm</keyword>
<dbReference type="FunFam" id="3.40.50.620:FF:000130">
    <property type="entry name" value="Cysteine--tRNA ligase"/>
    <property type="match status" value="1"/>
</dbReference>
<evidence type="ECO:0000256" key="4">
    <source>
        <dbReference type="ARBA" id="ARBA00022490"/>
    </source>
</evidence>
<feature type="binding site" evidence="13">
    <location>
        <position position="214"/>
    </location>
    <ligand>
        <name>Zn(2+)</name>
        <dbReference type="ChEBI" id="CHEBI:29105"/>
    </ligand>
</feature>
<protein>
    <recommendedName>
        <fullName evidence="13">Cysteine--tRNA ligase</fullName>
        <ecNumber evidence="13">6.1.1.16</ecNumber>
    </recommendedName>
    <alternativeName>
        <fullName evidence="13">Cysteinyl-tRNA synthetase</fullName>
        <shortName evidence="13">CysRS</shortName>
    </alternativeName>
</protein>
<dbReference type="NCBIfam" id="TIGR00435">
    <property type="entry name" value="cysS"/>
    <property type="match status" value="1"/>
</dbReference>
<keyword evidence="6 13" id="KW-0479">Metal-binding</keyword>
<comment type="subunit">
    <text evidence="3 13">Monomer.</text>
</comment>
<dbReference type="GO" id="GO:0006423">
    <property type="term" value="P:cysteinyl-tRNA aminoacylation"/>
    <property type="evidence" value="ECO:0007669"/>
    <property type="project" value="UniProtKB-UniRule"/>
</dbReference>
<organism evidence="15 16">
    <name type="scientific">Telmatocola sphagniphila</name>
    <dbReference type="NCBI Taxonomy" id="1123043"/>
    <lineage>
        <taxon>Bacteria</taxon>
        <taxon>Pseudomonadati</taxon>
        <taxon>Planctomycetota</taxon>
        <taxon>Planctomycetia</taxon>
        <taxon>Gemmatales</taxon>
        <taxon>Gemmataceae</taxon>
    </lineage>
</organism>
<dbReference type="PANTHER" id="PTHR10890:SF3">
    <property type="entry name" value="CYSTEINE--TRNA LIGASE, CYTOPLASMIC"/>
    <property type="match status" value="1"/>
</dbReference>
<dbReference type="InterPro" id="IPR014729">
    <property type="entry name" value="Rossmann-like_a/b/a_fold"/>
</dbReference>
<evidence type="ECO:0000259" key="14">
    <source>
        <dbReference type="SMART" id="SM00840"/>
    </source>
</evidence>
<dbReference type="EMBL" id="CP074694">
    <property type="protein sequence ID" value="QVL31438.1"/>
    <property type="molecule type" value="Genomic_DNA"/>
</dbReference>
<dbReference type="PANTHER" id="PTHR10890">
    <property type="entry name" value="CYSTEINYL-TRNA SYNTHETASE"/>
    <property type="match status" value="1"/>
</dbReference>
<feature type="binding site" evidence="13">
    <location>
        <position position="243"/>
    </location>
    <ligand>
        <name>Zn(2+)</name>
        <dbReference type="ChEBI" id="CHEBI:29105"/>
    </ligand>
</feature>
<evidence type="ECO:0000256" key="7">
    <source>
        <dbReference type="ARBA" id="ARBA00022741"/>
    </source>
</evidence>
<evidence type="ECO:0000256" key="3">
    <source>
        <dbReference type="ARBA" id="ARBA00011245"/>
    </source>
</evidence>
<evidence type="ECO:0000256" key="9">
    <source>
        <dbReference type="ARBA" id="ARBA00022840"/>
    </source>
</evidence>
<feature type="binding site" evidence="13">
    <location>
        <position position="34"/>
    </location>
    <ligand>
        <name>Zn(2+)</name>
        <dbReference type="ChEBI" id="CHEBI:29105"/>
    </ligand>
</feature>
<dbReference type="SMART" id="SM00840">
    <property type="entry name" value="DALR_2"/>
    <property type="match status" value="1"/>
</dbReference>
<comment type="similarity">
    <text evidence="2 13">Belongs to the class-I aminoacyl-tRNA synthetase family.</text>
</comment>
<dbReference type="Proteomes" id="UP000676194">
    <property type="component" value="Chromosome"/>
</dbReference>
<dbReference type="HAMAP" id="MF_00041">
    <property type="entry name" value="Cys_tRNA_synth"/>
    <property type="match status" value="1"/>
</dbReference>
<dbReference type="InterPro" id="IPR032678">
    <property type="entry name" value="tRNA-synt_1_cat_dom"/>
</dbReference>
<comment type="catalytic activity">
    <reaction evidence="12 13">
        <text>tRNA(Cys) + L-cysteine + ATP = L-cysteinyl-tRNA(Cys) + AMP + diphosphate</text>
        <dbReference type="Rhea" id="RHEA:17773"/>
        <dbReference type="Rhea" id="RHEA-COMP:9661"/>
        <dbReference type="Rhea" id="RHEA-COMP:9679"/>
        <dbReference type="ChEBI" id="CHEBI:30616"/>
        <dbReference type="ChEBI" id="CHEBI:33019"/>
        <dbReference type="ChEBI" id="CHEBI:35235"/>
        <dbReference type="ChEBI" id="CHEBI:78442"/>
        <dbReference type="ChEBI" id="CHEBI:78517"/>
        <dbReference type="ChEBI" id="CHEBI:456215"/>
        <dbReference type="EC" id="6.1.1.16"/>
    </reaction>
</comment>
<dbReference type="InterPro" id="IPR015803">
    <property type="entry name" value="Cys-tRNA-ligase"/>
</dbReference>
<dbReference type="GO" id="GO:0004817">
    <property type="term" value="F:cysteine-tRNA ligase activity"/>
    <property type="evidence" value="ECO:0007669"/>
    <property type="project" value="UniProtKB-UniRule"/>
</dbReference>
<dbReference type="PRINTS" id="PR00983">
    <property type="entry name" value="TRNASYNTHCYS"/>
</dbReference>
<keyword evidence="16" id="KW-1185">Reference proteome</keyword>
<evidence type="ECO:0000256" key="13">
    <source>
        <dbReference type="HAMAP-Rule" id="MF_00041"/>
    </source>
</evidence>
<evidence type="ECO:0000256" key="1">
    <source>
        <dbReference type="ARBA" id="ARBA00004496"/>
    </source>
</evidence>
<reference evidence="15" key="1">
    <citation type="submission" date="2021-05" db="EMBL/GenBank/DDBJ databases">
        <title>Complete genome sequence of the cellulolytic planctomycete Telmatocola sphagniphila SP2T and characterization of the first cellulase from planctomycetes.</title>
        <authorList>
            <person name="Rakitin A.L."/>
            <person name="Beletsky A.V."/>
            <person name="Naumoff D.G."/>
            <person name="Kulichevskaya I.S."/>
            <person name="Mardanov A.V."/>
            <person name="Ravin N.V."/>
            <person name="Dedysh S.N."/>
        </authorList>
    </citation>
    <scope>NUCLEOTIDE SEQUENCE</scope>
    <source>
        <strain evidence="15">SP2T</strain>
    </source>
</reference>
<keyword evidence="9 13" id="KW-0067">ATP-binding</keyword>
<name>A0A8E6B3T8_9BACT</name>
<evidence type="ECO:0000256" key="5">
    <source>
        <dbReference type="ARBA" id="ARBA00022598"/>
    </source>
</evidence>
<evidence type="ECO:0000256" key="6">
    <source>
        <dbReference type="ARBA" id="ARBA00022723"/>
    </source>
</evidence>
<feature type="binding site" evidence="13">
    <location>
        <position position="239"/>
    </location>
    <ligand>
        <name>Zn(2+)</name>
        <dbReference type="ChEBI" id="CHEBI:29105"/>
    </ligand>
</feature>
<dbReference type="AlphaFoldDB" id="A0A8E6B3T8"/>
<dbReference type="Pfam" id="PF09190">
    <property type="entry name" value="DALR_2"/>
    <property type="match status" value="1"/>
</dbReference>
<dbReference type="CDD" id="cd00672">
    <property type="entry name" value="CysRS_core"/>
    <property type="match status" value="1"/>
</dbReference>
<evidence type="ECO:0000256" key="10">
    <source>
        <dbReference type="ARBA" id="ARBA00022917"/>
    </source>
</evidence>
<dbReference type="Gene3D" id="1.20.120.1910">
    <property type="entry name" value="Cysteine-tRNA ligase, C-terminal anti-codon recognition domain"/>
    <property type="match status" value="1"/>
</dbReference>
<dbReference type="GO" id="GO:0005524">
    <property type="term" value="F:ATP binding"/>
    <property type="evidence" value="ECO:0007669"/>
    <property type="project" value="UniProtKB-UniRule"/>
</dbReference>
<sequence length="517" mass="57179">MSAALPPLQVYSTLTRKKEIFPKIPGEAVTMYVCGPTVYKPSHIGHMVGPIIFDTVKRYLNYLGYDVKWVVNITDVDDKLIARAAESKTTVAELAQKMTADYFDCLKKLNVTGIDHFPKATEYIPAMIDTISKLIEKGVAYDAGGDVYFNVSQFKDYGKLCGFDPDALEAGSRIEVSGKKKNPGDFALWKAAKPGEPAWKSPWGEGRPGWHIECTCMAMDQLGETIDIHGGGLDLRFPHHENELAQSEAYSGKPFAKIWMHNGLLKLGSGKMAGSIGNVLNVADALKHVGGEVLRFFMLNTHYRSPIDLGEWDPRDKDASPIPSGLEAVKKSYENFSRFAERYQRITGKSFYALEAPTKAREKTFLNAQFGELYSRFRELMNDDFNTGGACGVLFELITALNKLADSAKLEDPKADETQKPAFLEGALLLKELSQILGLFFEEPKAATLGGDDKLVAGLMQLLIELRGNLRTEAKKLEKGNPAVKVMFDQTDLIRKKLAELGVVMEDRAGGTTWKVG</sequence>
<dbReference type="Pfam" id="PF01406">
    <property type="entry name" value="tRNA-synt_1e"/>
    <property type="match status" value="1"/>
</dbReference>
<dbReference type="InterPro" id="IPR009080">
    <property type="entry name" value="tRNAsynth_Ia_anticodon-bd"/>
</dbReference>
<dbReference type="Gene3D" id="3.40.50.620">
    <property type="entry name" value="HUPs"/>
    <property type="match status" value="1"/>
</dbReference>
<evidence type="ECO:0000313" key="15">
    <source>
        <dbReference type="EMBL" id="QVL31438.1"/>
    </source>
</evidence>
<proteinExistence type="inferred from homology"/>